<keyword evidence="13 17" id="KW-0472">Membrane</keyword>
<evidence type="ECO:0000313" key="18">
    <source>
        <dbReference type="EMBL" id="EDO06459.1"/>
    </source>
</evidence>
<dbReference type="UniPathway" id="UPA00557">
    <property type="reaction ID" value="UER00614"/>
</dbReference>
<keyword evidence="11 17" id="KW-1133">Transmembrane helix</keyword>
<dbReference type="FunCoup" id="A7AU48">
    <property type="interactions" value="210"/>
</dbReference>
<dbReference type="PANTHER" id="PTHR13773">
    <property type="entry name" value="PHOSPHATIDATE CYTIDYLYLTRANSFERASE"/>
    <property type="match status" value="1"/>
</dbReference>
<feature type="transmembrane region" description="Helical" evidence="17">
    <location>
        <begin position="122"/>
        <end position="146"/>
    </location>
</feature>
<dbReference type="eggNOG" id="KOG1440">
    <property type="taxonomic scope" value="Eukaryota"/>
</dbReference>
<evidence type="ECO:0000256" key="12">
    <source>
        <dbReference type="ARBA" id="ARBA00023098"/>
    </source>
</evidence>
<keyword evidence="14" id="KW-0594">Phospholipid biosynthesis</keyword>
<accession>A7AU48</accession>
<reference evidence="18 19" key="1">
    <citation type="journal article" date="2007" name="PLoS Pathog.">
        <title>Genome sequence of Babesia bovis and comparative analysis of apicomplexan hemoprotozoa.</title>
        <authorList>
            <person name="Brayton K.A."/>
            <person name="Lau A.O.T."/>
            <person name="Herndon D.R."/>
            <person name="Hannick L."/>
            <person name="Kappmeyer L.S."/>
            <person name="Berens S.J."/>
            <person name="Bidwell S.L."/>
            <person name="Brown W.C."/>
            <person name="Crabtree J."/>
            <person name="Fadrosh D."/>
            <person name="Feldblum T."/>
            <person name="Forberger H.A."/>
            <person name="Haas B.J."/>
            <person name="Howell J.M."/>
            <person name="Khouri H."/>
            <person name="Koo H."/>
            <person name="Mann D.J."/>
            <person name="Norimine J."/>
            <person name="Paulsen I.T."/>
            <person name="Radune D."/>
            <person name="Ren Q."/>
            <person name="Smith R.K. Jr."/>
            <person name="Suarez C.E."/>
            <person name="White O."/>
            <person name="Wortman J.R."/>
            <person name="Knowles D.P. Jr."/>
            <person name="McElwain T.F."/>
            <person name="Nene V.M."/>
        </authorList>
    </citation>
    <scope>NUCLEOTIDE SEQUENCE [LARGE SCALE GENOMIC DNA]</scope>
    <source>
        <strain evidence="18">T2Bo</strain>
    </source>
</reference>
<dbReference type="PANTHER" id="PTHR13773:SF8">
    <property type="entry name" value="PHOSPHATIDATE CYTIDYLYLTRANSFERASE, PHOTORECEPTOR-SPECIFIC"/>
    <property type="match status" value="1"/>
</dbReference>
<feature type="transmembrane region" description="Helical" evidence="17">
    <location>
        <begin position="223"/>
        <end position="243"/>
    </location>
</feature>
<evidence type="ECO:0000256" key="1">
    <source>
        <dbReference type="ARBA" id="ARBA00001698"/>
    </source>
</evidence>
<feature type="transmembrane region" description="Helical" evidence="17">
    <location>
        <begin position="32"/>
        <end position="54"/>
    </location>
</feature>
<keyword evidence="15" id="KW-1208">Phospholipid metabolism</keyword>
<keyword evidence="9 16" id="KW-0812">Transmembrane</keyword>
<evidence type="ECO:0000256" key="14">
    <source>
        <dbReference type="ARBA" id="ARBA00023209"/>
    </source>
</evidence>
<dbReference type="Pfam" id="PF01148">
    <property type="entry name" value="CTP_transf_1"/>
    <property type="match status" value="1"/>
</dbReference>
<dbReference type="STRING" id="5865.A7AU48"/>
<keyword evidence="8 16" id="KW-0808">Transferase</keyword>
<keyword evidence="19" id="KW-1185">Reference proteome</keyword>
<dbReference type="GeneID" id="5478259"/>
<evidence type="ECO:0000256" key="13">
    <source>
        <dbReference type="ARBA" id="ARBA00023136"/>
    </source>
</evidence>
<feature type="transmembrane region" description="Helical" evidence="17">
    <location>
        <begin position="166"/>
        <end position="184"/>
    </location>
</feature>
<evidence type="ECO:0000256" key="2">
    <source>
        <dbReference type="ARBA" id="ARBA00004141"/>
    </source>
</evidence>
<keyword evidence="10 16" id="KW-0548">Nucleotidyltransferase</keyword>
<evidence type="ECO:0000313" key="19">
    <source>
        <dbReference type="Proteomes" id="UP000002173"/>
    </source>
</evidence>
<sequence length="438" mass="50078">MGLLRRSMPSRDARGNSKLENSDVKLNSRKSLLYNTFMLRLTLGIFISGGFIFMACLGHVYLSALILFLIGVAYYEFVMTYDKLVQQRKQATEGDGASKSNNGTGKYKKGDRIYVITKALDILPFISLETFMLFSTMVSISFPWLLPRLAQSHPQVSHICSCILSYHHLLVFVLFFSGILKFIITLEKGRIRQQFLRFAFIVMALLYVVMQSMMVIANIYYGMIWIILPHTMISLNDVMAYFFGKMFGKTPLISLSPNKTLEGFIGAFISTTMIVAIMSPIILRFQPMICSPNTFVFTPFAWMRATCEPERIYKLTTYVLPTWLSNIVGINEILYRPCFVHIMILTLFASLFAPFGGFLASGFKRALKIKDFSDTIPGHGGMMDRFDCHILMGTFTYLYLKTFVRNSKYNADAVLKVITRMTPEDREILLFRLKEMFG</sequence>
<evidence type="ECO:0000256" key="6">
    <source>
        <dbReference type="ARBA" id="ARBA00012487"/>
    </source>
</evidence>
<dbReference type="InterPro" id="IPR000374">
    <property type="entry name" value="PC_trans"/>
</dbReference>
<comment type="pathway">
    <text evidence="3 16">Phospholipid metabolism; CDP-diacylglycerol biosynthesis; CDP-diacylglycerol from sn-glycerol 3-phosphate: step 3/3.</text>
</comment>
<comment type="similarity">
    <text evidence="5 16">Belongs to the CDS family.</text>
</comment>
<dbReference type="GO" id="GO:0005789">
    <property type="term" value="C:endoplasmic reticulum membrane"/>
    <property type="evidence" value="ECO:0007669"/>
    <property type="project" value="TreeGrafter"/>
</dbReference>
<evidence type="ECO:0000256" key="11">
    <source>
        <dbReference type="ARBA" id="ARBA00022989"/>
    </source>
</evidence>
<gene>
    <name evidence="18" type="ORF">BBOV_II005070</name>
</gene>
<dbReference type="Proteomes" id="UP000002173">
    <property type="component" value="Unassembled WGS sequence"/>
</dbReference>
<evidence type="ECO:0000256" key="17">
    <source>
        <dbReference type="SAM" id="Phobius"/>
    </source>
</evidence>
<dbReference type="VEuPathDB" id="PiroplasmaDB:BBOV_II005070"/>
<dbReference type="SMR" id="A7AU48"/>
<evidence type="ECO:0000256" key="10">
    <source>
        <dbReference type="ARBA" id="ARBA00022695"/>
    </source>
</evidence>
<comment type="subcellular location">
    <subcellularLocation>
        <location evidence="2">Membrane</location>
        <topology evidence="2">Multi-pass membrane protein</topology>
    </subcellularLocation>
</comment>
<dbReference type="AlphaFoldDB" id="A7AU48"/>
<evidence type="ECO:0000256" key="16">
    <source>
        <dbReference type="RuleBase" id="RU003938"/>
    </source>
</evidence>
<dbReference type="GO" id="GO:0016024">
    <property type="term" value="P:CDP-diacylglycerol biosynthetic process"/>
    <property type="evidence" value="ECO:0007669"/>
    <property type="project" value="UniProtKB-UniPathway"/>
</dbReference>
<feature type="transmembrane region" description="Helical" evidence="17">
    <location>
        <begin position="60"/>
        <end position="78"/>
    </location>
</feature>
<evidence type="ECO:0000256" key="5">
    <source>
        <dbReference type="ARBA" id="ARBA00010185"/>
    </source>
</evidence>
<dbReference type="EMBL" id="AAXT01000003">
    <property type="protein sequence ID" value="EDO06459.1"/>
    <property type="molecule type" value="Genomic_DNA"/>
</dbReference>
<name>A7AU48_BABBO</name>
<dbReference type="GO" id="GO:0004605">
    <property type="term" value="F:phosphatidate cytidylyltransferase activity"/>
    <property type="evidence" value="ECO:0007669"/>
    <property type="project" value="UniProtKB-EC"/>
</dbReference>
<keyword evidence="12" id="KW-0443">Lipid metabolism</keyword>
<reference evidence="19" key="2">
    <citation type="journal article" date="2020" name="Data Brief">
        <title>Transcriptome dataset of Babesia bovis life stages within vertebrate and invertebrate hosts.</title>
        <authorList>
            <person name="Ueti M.W."/>
            <person name="Johnson W.C."/>
            <person name="Kappmeyer L.S."/>
            <person name="Herndon D.R."/>
            <person name="Mousel M.R."/>
            <person name="Reif K.E."/>
            <person name="Taus N.S."/>
            <person name="Ifeonu O.O."/>
            <person name="Silva J.C."/>
            <person name="Suarez C.E."/>
            <person name="Brayton K.A."/>
        </authorList>
    </citation>
    <scope>NUCLEOTIDE SEQUENCE [LARGE SCALE GENOMIC DNA]</scope>
</reference>
<reference evidence="19" key="3">
    <citation type="journal article" date="2021" name="Int. J. Parasitol.">
        <title>Comparative analysis of gene expression between Babesia bovis blood stages and kinetes allowed by improved genome annotation.</title>
        <authorList>
            <person name="Ueti M.W."/>
            <person name="Johnson W.C."/>
            <person name="Kappmeyer L.S."/>
            <person name="Herndon D.R."/>
            <person name="Mousel M.R."/>
            <person name="Reif K.E."/>
            <person name="Taus N.S."/>
            <person name="Ifeonu O.O."/>
            <person name="Silva J.C."/>
            <person name="Suarez C.E."/>
            <person name="Brayton K.A."/>
        </authorList>
    </citation>
    <scope>NUCLEOTIDE SEQUENCE [LARGE SCALE GENOMIC DNA]</scope>
</reference>
<comment type="pathway">
    <text evidence="4">Lipid metabolism.</text>
</comment>
<keyword evidence="7" id="KW-0444">Lipid biosynthesis</keyword>
<evidence type="ECO:0000256" key="8">
    <source>
        <dbReference type="ARBA" id="ARBA00022679"/>
    </source>
</evidence>
<evidence type="ECO:0000256" key="4">
    <source>
        <dbReference type="ARBA" id="ARBA00005189"/>
    </source>
</evidence>
<comment type="caution">
    <text evidence="18">The sequence shown here is derived from an EMBL/GenBank/DDBJ whole genome shotgun (WGS) entry which is preliminary data.</text>
</comment>
<comment type="catalytic activity">
    <reaction evidence="1 16">
        <text>a 1,2-diacyl-sn-glycero-3-phosphate + CTP + H(+) = a CDP-1,2-diacyl-sn-glycerol + diphosphate</text>
        <dbReference type="Rhea" id="RHEA:16229"/>
        <dbReference type="ChEBI" id="CHEBI:15378"/>
        <dbReference type="ChEBI" id="CHEBI:33019"/>
        <dbReference type="ChEBI" id="CHEBI:37563"/>
        <dbReference type="ChEBI" id="CHEBI:58332"/>
        <dbReference type="ChEBI" id="CHEBI:58608"/>
        <dbReference type="EC" id="2.7.7.41"/>
    </reaction>
</comment>
<evidence type="ECO:0000256" key="3">
    <source>
        <dbReference type="ARBA" id="ARBA00005119"/>
    </source>
</evidence>
<evidence type="ECO:0000256" key="7">
    <source>
        <dbReference type="ARBA" id="ARBA00022516"/>
    </source>
</evidence>
<dbReference type="PROSITE" id="PS01315">
    <property type="entry name" value="CDS"/>
    <property type="match status" value="1"/>
</dbReference>
<organism evidence="18 19">
    <name type="scientific">Babesia bovis</name>
    <dbReference type="NCBI Taxonomy" id="5865"/>
    <lineage>
        <taxon>Eukaryota</taxon>
        <taxon>Sar</taxon>
        <taxon>Alveolata</taxon>
        <taxon>Apicomplexa</taxon>
        <taxon>Aconoidasida</taxon>
        <taxon>Piroplasmida</taxon>
        <taxon>Babesiidae</taxon>
        <taxon>Babesia</taxon>
    </lineage>
</organism>
<dbReference type="RefSeq" id="XP_001610027.1">
    <property type="nucleotide sequence ID" value="XM_001609977.1"/>
</dbReference>
<feature type="transmembrane region" description="Helical" evidence="17">
    <location>
        <begin position="196"/>
        <end position="217"/>
    </location>
</feature>
<dbReference type="EC" id="2.7.7.41" evidence="6 16"/>
<dbReference type="OMA" id="FFAYMYF"/>
<dbReference type="InParanoid" id="A7AU48"/>
<dbReference type="InterPro" id="IPR016720">
    <property type="entry name" value="PC_Trfase_euk"/>
</dbReference>
<proteinExistence type="inferred from homology"/>
<evidence type="ECO:0000256" key="15">
    <source>
        <dbReference type="ARBA" id="ARBA00023264"/>
    </source>
</evidence>
<evidence type="ECO:0000256" key="9">
    <source>
        <dbReference type="ARBA" id="ARBA00022692"/>
    </source>
</evidence>
<feature type="transmembrane region" description="Helical" evidence="17">
    <location>
        <begin position="339"/>
        <end position="360"/>
    </location>
</feature>
<feature type="transmembrane region" description="Helical" evidence="17">
    <location>
        <begin position="264"/>
        <end position="283"/>
    </location>
</feature>
<protein>
    <recommendedName>
        <fullName evidence="6 16">Phosphatidate cytidylyltransferase</fullName>
        <ecNumber evidence="6 16">2.7.7.41</ecNumber>
    </recommendedName>
</protein>
<dbReference type="KEGG" id="bbo:BBOV_II005070"/>